<dbReference type="Proteomes" id="UP000187203">
    <property type="component" value="Unassembled WGS sequence"/>
</dbReference>
<organism evidence="1 2">
    <name type="scientific">Corchorus olitorius</name>
    <dbReference type="NCBI Taxonomy" id="93759"/>
    <lineage>
        <taxon>Eukaryota</taxon>
        <taxon>Viridiplantae</taxon>
        <taxon>Streptophyta</taxon>
        <taxon>Embryophyta</taxon>
        <taxon>Tracheophyta</taxon>
        <taxon>Spermatophyta</taxon>
        <taxon>Magnoliopsida</taxon>
        <taxon>eudicotyledons</taxon>
        <taxon>Gunneridae</taxon>
        <taxon>Pentapetalae</taxon>
        <taxon>rosids</taxon>
        <taxon>malvids</taxon>
        <taxon>Malvales</taxon>
        <taxon>Malvaceae</taxon>
        <taxon>Grewioideae</taxon>
        <taxon>Apeibeae</taxon>
        <taxon>Corchorus</taxon>
    </lineage>
</organism>
<protein>
    <submittedName>
        <fullName evidence="1">Uncharacterized protein</fullName>
    </submittedName>
</protein>
<accession>A0A1R3GGD5</accession>
<comment type="caution">
    <text evidence="1">The sequence shown here is derived from an EMBL/GenBank/DDBJ whole genome shotgun (WGS) entry which is preliminary data.</text>
</comment>
<dbReference type="AlphaFoldDB" id="A0A1R3GGD5"/>
<proteinExistence type="predicted"/>
<keyword evidence="2" id="KW-1185">Reference proteome</keyword>
<evidence type="ECO:0000313" key="2">
    <source>
        <dbReference type="Proteomes" id="UP000187203"/>
    </source>
</evidence>
<dbReference type="EMBL" id="AWUE01022633">
    <property type="protein sequence ID" value="OMO57136.1"/>
    <property type="molecule type" value="Genomic_DNA"/>
</dbReference>
<reference evidence="2" key="1">
    <citation type="submission" date="2013-09" db="EMBL/GenBank/DDBJ databases">
        <title>Corchorus olitorius genome sequencing.</title>
        <authorList>
            <person name="Alam M."/>
            <person name="Haque M.S."/>
            <person name="Islam M.S."/>
            <person name="Emdad E.M."/>
            <person name="Islam M.M."/>
            <person name="Ahmed B."/>
            <person name="Halim A."/>
            <person name="Hossen Q.M.M."/>
            <person name="Hossain M.Z."/>
            <person name="Ahmed R."/>
            <person name="Khan M.M."/>
            <person name="Islam R."/>
            <person name="Rashid M.M."/>
            <person name="Khan S.A."/>
            <person name="Rahman M.S."/>
            <person name="Alam M."/>
            <person name="Yahiya A.S."/>
            <person name="Khan M.S."/>
            <person name="Azam M.S."/>
            <person name="Haque T."/>
            <person name="Lashkar M.Z.H."/>
            <person name="Akhand A.I."/>
            <person name="Morshed G."/>
            <person name="Roy S."/>
            <person name="Uddin K.S."/>
            <person name="Rabeya T."/>
            <person name="Hossain A.S."/>
            <person name="Chowdhury A."/>
            <person name="Snigdha A.R."/>
            <person name="Mortoza M.S."/>
            <person name="Matin S.A."/>
            <person name="Hoque S.M.E."/>
            <person name="Islam M.K."/>
            <person name="Roy D.K."/>
            <person name="Haider R."/>
            <person name="Moosa M.M."/>
            <person name="Elias S.M."/>
            <person name="Hasan A.M."/>
            <person name="Jahan S."/>
            <person name="Shafiuddin M."/>
            <person name="Mahmood N."/>
            <person name="Shommy N.S."/>
        </authorList>
    </citation>
    <scope>NUCLEOTIDE SEQUENCE [LARGE SCALE GENOMIC DNA]</scope>
    <source>
        <strain evidence="2">cv. O-4</strain>
    </source>
</reference>
<gene>
    <name evidence="1" type="ORF">COLO4_35496</name>
</gene>
<sequence>MGEFEREGKRERETARGEILILDPREREWRKLSKWRECIEKLERFQVLKDKHKEGMPSWLMSWRNFVAQALECI</sequence>
<evidence type="ECO:0000313" key="1">
    <source>
        <dbReference type="EMBL" id="OMO57136.1"/>
    </source>
</evidence>
<name>A0A1R3GGD5_9ROSI</name>